<keyword evidence="9" id="KW-1185">Reference proteome</keyword>
<feature type="transmembrane region" description="Helical" evidence="7">
    <location>
        <begin position="171"/>
        <end position="193"/>
    </location>
</feature>
<name>A0ABV9S8V8_9PSEU</name>
<feature type="transmembrane region" description="Helical" evidence="7">
    <location>
        <begin position="79"/>
        <end position="99"/>
    </location>
</feature>
<proteinExistence type="inferred from homology"/>
<evidence type="ECO:0000256" key="6">
    <source>
        <dbReference type="ARBA" id="ARBA00023136"/>
    </source>
</evidence>
<dbReference type="InterPro" id="IPR018383">
    <property type="entry name" value="UPF0324_pro"/>
</dbReference>
<evidence type="ECO:0000256" key="7">
    <source>
        <dbReference type="SAM" id="Phobius"/>
    </source>
</evidence>
<evidence type="ECO:0000313" key="9">
    <source>
        <dbReference type="Proteomes" id="UP001595859"/>
    </source>
</evidence>
<feature type="transmembrane region" description="Helical" evidence="7">
    <location>
        <begin position="199"/>
        <end position="221"/>
    </location>
</feature>
<evidence type="ECO:0000256" key="2">
    <source>
        <dbReference type="ARBA" id="ARBA00007977"/>
    </source>
</evidence>
<keyword evidence="5 7" id="KW-1133">Transmembrane helix</keyword>
<comment type="caution">
    <text evidence="8">The sequence shown here is derived from an EMBL/GenBank/DDBJ whole genome shotgun (WGS) entry which is preliminary data.</text>
</comment>
<dbReference type="Pfam" id="PF03601">
    <property type="entry name" value="Cons_hypoth698"/>
    <property type="match status" value="1"/>
</dbReference>
<comment type="similarity">
    <text evidence="2">Belongs to the UPF0324 family.</text>
</comment>
<dbReference type="RefSeq" id="WP_378060489.1">
    <property type="nucleotide sequence ID" value="NZ_JBHSIS010000022.1"/>
</dbReference>
<comment type="subcellular location">
    <subcellularLocation>
        <location evidence="1">Cell membrane</location>
        <topology evidence="1">Multi-pass membrane protein</topology>
    </subcellularLocation>
</comment>
<feature type="transmembrane region" description="Helical" evidence="7">
    <location>
        <begin position="271"/>
        <end position="289"/>
    </location>
</feature>
<evidence type="ECO:0000256" key="5">
    <source>
        <dbReference type="ARBA" id="ARBA00022989"/>
    </source>
</evidence>
<evidence type="ECO:0000256" key="3">
    <source>
        <dbReference type="ARBA" id="ARBA00022475"/>
    </source>
</evidence>
<keyword evidence="6 7" id="KW-0472">Membrane</keyword>
<evidence type="ECO:0000256" key="1">
    <source>
        <dbReference type="ARBA" id="ARBA00004651"/>
    </source>
</evidence>
<dbReference type="PANTHER" id="PTHR30106:SF2">
    <property type="entry name" value="UPF0324 INNER MEMBRANE PROTEIN YEIH"/>
    <property type="match status" value="1"/>
</dbReference>
<feature type="transmembrane region" description="Helical" evidence="7">
    <location>
        <begin position="53"/>
        <end position="73"/>
    </location>
</feature>
<feature type="transmembrane region" description="Helical" evidence="7">
    <location>
        <begin position="111"/>
        <end position="131"/>
    </location>
</feature>
<feature type="transmembrane region" description="Helical" evidence="7">
    <location>
        <begin position="143"/>
        <end position="164"/>
    </location>
</feature>
<organism evidence="8 9">
    <name type="scientific">Actinophytocola glycyrrhizae</name>
    <dbReference type="NCBI Taxonomy" id="2044873"/>
    <lineage>
        <taxon>Bacteria</taxon>
        <taxon>Bacillati</taxon>
        <taxon>Actinomycetota</taxon>
        <taxon>Actinomycetes</taxon>
        <taxon>Pseudonocardiales</taxon>
        <taxon>Pseudonocardiaceae</taxon>
    </lineage>
</organism>
<feature type="transmembrane region" description="Helical" evidence="7">
    <location>
        <begin position="301"/>
        <end position="322"/>
    </location>
</feature>
<keyword evidence="4 7" id="KW-0812">Transmembrane</keyword>
<dbReference type="EMBL" id="JBHSIS010000022">
    <property type="protein sequence ID" value="MFC4858188.1"/>
    <property type="molecule type" value="Genomic_DNA"/>
</dbReference>
<reference evidence="9" key="1">
    <citation type="journal article" date="2019" name="Int. J. Syst. Evol. Microbiol.">
        <title>The Global Catalogue of Microorganisms (GCM) 10K type strain sequencing project: providing services to taxonomists for standard genome sequencing and annotation.</title>
        <authorList>
            <consortium name="The Broad Institute Genomics Platform"/>
            <consortium name="The Broad Institute Genome Sequencing Center for Infectious Disease"/>
            <person name="Wu L."/>
            <person name="Ma J."/>
        </authorList>
    </citation>
    <scope>NUCLEOTIDE SEQUENCE [LARGE SCALE GENOMIC DNA]</scope>
    <source>
        <strain evidence="9">ZS-22-S1</strain>
    </source>
</reference>
<gene>
    <name evidence="8" type="ORF">ACFPCV_32220</name>
</gene>
<keyword evidence="3" id="KW-1003">Cell membrane</keyword>
<protein>
    <submittedName>
        <fullName evidence="8">YeiH family protein</fullName>
    </submittedName>
</protein>
<sequence length="323" mass="32212">MLPGLVLVAAATVVGRVAGTLVPAASALIVGILLGVAWRSFAGPRPAFAPGLLFARTWLLRAGVMLLGLQLAVTHVIHFGPAVLAVVLASVAVTFAVTWRLGRRLGRARSLLLATGVSICGASAVAAVNAVADGDEEDVATAVTAVTVLGTAAIGIVPLVAWLCGLSDQDFGLVAGASVHEVGQVVAIGGAAGGLVLQVAVVIKLARVVLLAPLVIGLGIYHRQLAPATGPSPVSTRTRPPLVPWFVTGFVVLVAVRALDVVPAPVLDLSAVVTNLLLCAGMFALGAAVDLRAVVRSGGPSLAVAGAGSAVLLAMVTVGVLLV</sequence>
<dbReference type="PANTHER" id="PTHR30106">
    <property type="entry name" value="INNER MEMBRANE PROTEIN YEIH-RELATED"/>
    <property type="match status" value="1"/>
</dbReference>
<feature type="transmembrane region" description="Helical" evidence="7">
    <location>
        <begin position="242"/>
        <end position="259"/>
    </location>
</feature>
<feature type="transmembrane region" description="Helical" evidence="7">
    <location>
        <begin position="25"/>
        <end position="41"/>
    </location>
</feature>
<evidence type="ECO:0000256" key="4">
    <source>
        <dbReference type="ARBA" id="ARBA00022692"/>
    </source>
</evidence>
<evidence type="ECO:0000313" key="8">
    <source>
        <dbReference type="EMBL" id="MFC4858188.1"/>
    </source>
</evidence>
<dbReference type="Proteomes" id="UP001595859">
    <property type="component" value="Unassembled WGS sequence"/>
</dbReference>
<accession>A0ABV9S8V8</accession>